<evidence type="ECO:0000313" key="4">
    <source>
        <dbReference type="Proteomes" id="UP000316598"/>
    </source>
</evidence>
<evidence type="ECO:0000313" key="3">
    <source>
        <dbReference type="EMBL" id="TWT49099.1"/>
    </source>
</evidence>
<evidence type="ECO:0000256" key="2">
    <source>
        <dbReference type="SAM" id="SignalP"/>
    </source>
</evidence>
<gene>
    <name evidence="3" type="ORF">Pla22_42910</name>
</gene>
<keyword evidence="1" id="KW-0812">Transmembrane</keyword>
<reference evidence="3 4" key="1">
    <citation type="submission" date="2019-02" db="EMBL/GenBank/DDBJ databases">
        <title>Deep-cultivation of Planctomycetes and their phenomic and genomic characterization uncovers novel biology.</title>
        <authorList>
            <person name="Wiegand S."/>
            <person name="Jogler M."/>
            <person name="Boedeker C."/>
            <person name="Pinto D."/>
            <person name="Vollmers J."/>
            <person name="Rivas-Marin E."/>
            <person name="Kohn T."/>
            <person name="Peeters S.H."/>
            <person name="Heuer A."/>
            <person name="Rast P."/>
            <person name="Oberbeckmann S."/>
            <person name="Bunk B."/>
            <person name="Jeske O."/>
            <person name="Meyerdierks A."/>
            <person name="Storesund J.E."/>
            <person name="Kallscheuer N."/>
            <person name="Luecker S."/>
            <person name="Lage O.M."/>
            <person name="Pohl T."/>
            <person name="Merkel B.J."/>
            <person name="Hornburger P."/>
            <person name="Mueller R.-W."/>
            <person name="Bruemmer F."/>
            <person name="Labrenz M."/>
            <person name="Spormann A.M."/>
            <person name="Op Den Camp H."/>
            <person name="Overmann J."/>
            <person name="Amann R."/>
            <person name="Jetten M.S.M."/>
            <person name="Mascher T."/>
            <person name="Medema M.H."/>
            <person name="Devos D.P."/>
            <person name="Kaster A.-K."/>
            <person name="Ovreas L."/>
            <person name="Rohde M."/>
            <person name="Galperin M.Y."/>
            <person name="Jogler C."/>
        </authorList>
    </citation>
    <scope>NUCLEOTIDE SEQUENCE [LARGE SCALE GENOMIC DNA]</scope>
    <source>
        <strain evidence="3 4">Pla22</strain>
    </source>
</reference>
<dbReference type="EMBL" id="SJPI01000003">
    <property type="protein sequence ID" value="TWT49099.1"/>
    <property type="molecule type" value="Genomic_DNA"/>
</dbReference>
<name>A0A5C5WG67_9BACT</name>
<dbReference type="Proteomes" id="UP000316598">
    <property type="component" value="Unassembled WGS sequence"/>
</dbReference>
<keyword evidence="1" id="KW-0472">Membrane</keyword>
<accession>A0A5C5WG67</accession>
<feature type="signal peptide" evidence="2">
    <location>
        <begin position="1"/>
        <end position="26"/>
    </location>
</feature>
<sequence precursor="true">MNTHLYPHRCLVIVLLMWVLPGTTSADIAAAQPTTSAPMQTVTESSELAEVTISLERGEIQILEPFDVVVRTVTRSGTFVTIDEAFDDEVSFPNLEILDRSVFRSGSETSPETEFRFQVQAFRTGQHTIGNIPFNVESIANQNATDSLMSPSLDFSVKSILPEGHQPSELRDLKPAASTSIEETSTWWLPAAIFLALVLAAAFWRRRKRLSTARQATRLISEIDALESSVQSGNTDYATAIDQLSRWMINWISQVCGIEAASKVSNELLPLLRQRGWDDSAMLALRDVLDQDTAYKYGGLKPESSTNRGQTFNHARHVVRYSISKSQRSDVVSDQVATSQREVHAK</sequence>
<keyword evidence="1" id="KW-1133">Transmembrane helix</keyword>
<protein>
    <recommendedName>
        <fullName evidence="5">Protein BatD</fullName>
    </recommendedName>
</protein>
<keyword evidence="4" id="KW-1185">Reference proteome</keyword>
<keyword evidence="2" id="KW-0732">Signal</keyword>
<dbReference type="RefSeq" id="WP_146516671.1">
    <property type="nucleotide sequence ID" value="NZ_SJPI01000003.1"/>
</dbReference>
<comment type="caution">
    <text evidence="3">The sequence shown here is derived from an EMBL/GenBank/DDBJ whole genome shotgun (WGS) entry which is preliminary data.</text>
</comment>
<dbReference type="AlphaFoldDB" id="A0A5C5WG67"/>
<evidence type="ECO:0000256" key="1">
    <source>
        <dbReference type="SAM" id="Phobius"/>
    </source>
</evidence>
<feature type="chain" id="PRO_5022847689" description="Protein BatD" evidence="2">
    <location>
        <begin position="27"/>
        <end position="346"/>
    </location>
</feature>
<organism evidence="3 4">
    <name type="scientific">Rubripirellula amarantea</name>
    <dbReference type="NCBI Taxonomy" id="2527999"/>
    <lineage>
        <taxon>Bacteria</taxon>
        <taxon>Pseudomonadati</taxon>
        <taxon>Planctomycetota</taxon>
        <taxon>Planctomycetia</taxon>
        <taxon>Pirellulales</taxon>
        <taxon>Pirellulaceae</taxon>
        <taxon>Rubripirellula</taxon>
    </lineage>
</organism>
<feature type="transmembrane region" description="Helical" evidence="1">
    <location>
        <begin position="187"/>
        <end position="204"/>
    </location>
</feature>
<proteinExistence type="predicted"/>
<evidence type="ECO:0008006" key="5">
    <source>
        <dbReference type="Google" id="ProtNLM"/>
    </source>
</evidence>